<accession>L8HFW5</accession>
<dbReference type="GO" id="GO:0006511">
    <property type="term" value="P:ubiquitin-dependent protein catabolic process"/>
    <property type="evidence" value="ECO:0007669"/>
    <property type="project" value="InterPro"/>
</dbReference>
<dbReference type="InterPro" id="IPR042299">
    <property type="entry name" value="Ufd1-like_Nn"/>
</dbReference>
<evidence type="ECO:0000313" key="6">
    <source>
        <dbReference type="Proteomes" id="UP000011083"/>
    </source>
</evidence>
<dbReference type="InterPro" id="IPR055417">
    <property type="entry name" value="UFD1_N1"/>
</dbReference>
<feature type="domain" description="Ubiquitin fusion degradation protein UFD1 N-terminal subdomain 1" evidence="3">
    <location>
        <begin position="15"/>
        <end position="106"/>
    </location>
</feature>
<sequence length="392" mass="43414">MKRTTAIRRWHGGLYAAHPPSFANRPDIEYGNKIILGSEVLGRLGGLVEEASPLLFQVASFSSPMLTAFAGVADFTAPHSSVVVLPRWMMDSLELKDGDEVRINLAAPPLPQGTFVRLRPSDGAWGALENPKAVLEEHLSYHYCSLTQGTDVWIRWQDVVHRLHVEECQPAESIQIVEVRLEVDLLPAPHSGREADRVCDLQLDSPHEATVEANHYTHFRFAPPDSLDRMDLRVVVEGIEGDPDVYASLVSKQPTLADHEWMAADTGSVQLTIPPSSDNGRRGVVYVGVNGYKAPARFRITITAHPHQEPSGLPDETAASEAKRCSNCFERHEAFCQRANYRCTVPGCGQVMPLGEMAKHADLRHSPLACMCGAELALDDLRTHKRRECPQR</sequence>
<dbReference type="GO" id="GO:0031593">
    <property type="term" value="F:polyubiquitin modification-dependent protein binding"/>
    <property type="evidence" value="ECO:0007669"/>
    <property type="project" value="TreeGrafter"/>
</dbReference>
<evidence type="ECO:0000256" key="1">
    <source>
        <dbReference type="ARBA" id="ARBA00006043"/>
    </source>
</evidence>
<comment type="similarity">
    <text evidence="1">Belongs to the UFD1 family.</text>
</comment>
<dbReference type="OrthoDB" id="193703at2759"/>
<organism evidence="5 6">
    <name type="scientific">Acanthamoeba castellanii (strain ATCC 30010 / Neff)</name>
    <dbReference type="NCBI Taxonomy" id="1257118"/>
    <lineage>
        <taxon>Eukaryota</taxon>
        <taxon>Amoebozoa</taxon>
        <taxon>Discosea</taxon>
        <taxon>Longamoebia</taxon>
        <taxon>Centramoebida</taxon>
        <taxon>Acanthamoebidae</taxon>
        <taxon>Acanthamoeba</taxon>
    </lineage>
</organism>
<dbReference type="InterPro" id="IPR004854">
    <property type="entry name" value="Ufd1-like"/>
</dbReference>
<dbReference type="InterPro" id="IPR055418">
    <property type="entry name" value="UFD1_N2"/>
</dbReference>
<dbReference type="AlphaFoldDB" id="L8HFW5"/>
<dbReference type="Gene3D" id="3.10.330.10">
    <property type="match status" value="1"/>
</dbReference>
<dbReference type="RefSeq" id="XP_004353568.1">
    <property type="nucleotide sequence ID" value="XM_004353516.1"/>
</dbReference>
<name>L8HFW5_ACACF</name>
<dbReference type="Pfam" id="PF03152">
    <property type="entry name" value="UFD1_N1"/>
    <property type="match status" value="1"/>
</dbReference>
<keyword evidence="2" id="KW-0833">Ubl conjugation pathway</keyword>
<protein>
    <submittedName>
        <fullName evidence="5">Ubiquitin fusion degradation protein ufd1 protein</fullName>
    </submittedName>
</protein>
<dbReference type="Proteomes" id="UP000011083">
    <property type="component" value="Unassembled WGS sequence"/>
</dbReference>
<evidence type="ECO:0000256" key="2">
    <source>
        <dbReference type="ARBA" id="ARBA00022786"/>
    </source>
</evidence>
<reference evidence="5 6" key="1">
    <citation type="journal article" date="2013" name="Genome Biol.">
        <title>Genome of Acanthamoeba castellanii highlights extensive lateral gene transfer and early evolution of tyrosine kinase signaling.</title>
        <authorList>
            <person name="Clarke M."/>
            <person name="Lohan A.J."/>
            <person name="Liu B."/>
            <person name="Lagkouvardos I."/>
            <person name="Roy S."/>
            <person name="Zafar N."/>
            <person name="Bertelli C."/>
            <person name="Schilde C."/>
            <person name="Kianianmomeni A."/>
            <person name="Burglin T.R."/>
            <person name="Frech C."/>
            <person name="Turcotte B."/>
            <person name="Kopec K.O."/>
            <person name="Synnott J.M."/>
            <person name="Choo C."/>
            <person name="Paponov I."/>
            <person name="Finkler A."/>
            <person name="Soon Heng Tan C."/>
            <person name="Hutchins A.P."/>
            <person name="Weinmeier T."/>
            <person name="Rattei T."/>
            <person name="Chu J.S."/>
            <person name="Gimenez G."/>
            <person name="Irimia M."/>
            <person name="Rigden D.J."/>
            <person name="Fitzpatrick D.A."/>
            <person name="Lorenzo-Morales J."/>
            <person name="Bateman A."/>
            <person name="Chiu C.H."/>
            <person name="Tang P."/>
            <person name="Hegemann P."/>
            <person name="Fromm H."/>
            <person name="Raoult D."/>
            <person name="Greub G."/>
            <person name="Miranda-Saavedra D."/>
            <person name="Chen N."/>
            <person name="Nash P."/>
            <person name="Ginger M.L."/>
            <person name="Horn M."/>
            <person name="Schaap P."/>
            <person name="Caler L."/>
            <person name="Loftus B."/>
        </authorList>
    </citation>
    <scope>NUCLEOTIDE SEQUENCE [LARGE SCALE GENOMIC DNA]</scope>
    <source>
        <strain evidence="5 6">Neff</strain>
    </source>
</reference>
<dbReference type="Pfam" id="PF24842">
    <property type="entry name" value="UFD1_N2"/>
    <property type="match status" value="1"/>
</dbReference>
<dbReference type="GO" id="GO:0036503">
    <property type="term" value="P:ERAD pathway"/>
    <property type="evidence" value="ECO:0007669"/>
    <property type="project" value="TreeGrafter"/>
</dbReference>
<evidence type="ECO:0000259" key="4">
    <source>
        <dbReference type="Pfam" id="PF24842"/>
    </source>
</evidence>
<dbReference type="STRING" id="1257118.L8HFW5"/>
<dbReference type="Gene3D" id="2.40.40.50">
    <property type="entry name" value="Ubiquitin fusion degradation protein UFD1, N-terminal domain"/>
    <property type="match status" value="1"/>
</dbReference>
<dbReference type="GeneID" id="14925040"/>
<keyword evidence="6" id="KW-1185">Reference proteome</keyword>
<evidence type="ECO:0000259" key="3">
    <source>
        <dbReference type="Pfam" id="PF03152"/>
    </source>
</evidence>
<dbReference type="GO" id="GO:0034098">
    <property type="term" value="C:VCP-NPL4-UFD1 AAA ATPase complex"/>
    <property type="evidence" value="ECO:0007669"/>
    <property type="project" value="TreeGrafter"/>
</dbReference>
<dbReference type="EMBL" id="KB007840">
    <property type="protein sequence ID" value="ELR24040.1"/>
    <property type="molecule type" value="Genomic_DNA"/>
</dbReference>
<evidence type="ECO:0000313" key="5">
    <source>
        <dbReference type="EMBL" id="ELR24040.1"/>
    </source>
</evidence>
<feature type="domain" description="Ubiquitin fusion degradation protein UFD1 N-terminal subdomain 2" evidence="4">
    <location>
        <begin position="112"/>
        <end position="187"/>
    </location>
</feature>
<dbReference type="KEGG" id="acan:ACA1_144310"/>
<dbReference type="PANTHER" id="PTHR12555">
    <property type="entry name" value="UBIQUITIN FUSION DEGRADATON PROTEIN 1"/>
    <property type="match status" value="1"/>
</dbReference>
<proteinExistence type="inferred from homology"/>
<gene>
    <name evidence="5" type="ORF">ACA1_144310</name>
</gene>
<dbReference type="PANTHER" id="PTHR12555:SF27">
    <property type="entry name" value="UBIQUITIN FUSION DEGRADATION UFD1 FAMILY PROTEIN"/>
    <property type="match status" value="1"/>
</dbReference>
<dbReference type="VEuPathDB" id="AmoebaDB:ACA1_144310"/>